<sequence length="71" mass="8037">MDLVLLVCLAASPASCHEERVLMNVAEANSRLCMMGAIPALVEWTEEHPEWQVSRWKCRLDGQVRVSRNAE</sequence>
<keyword evidence="2" id="KW-1185">Reference proteome</keyword>
<dbReference type="Proteomes" id="UP001143372">
    <property type="component" value="Unassembled WGS sequence"/>
</dbReference>
<gene>
    <name evidence="1" type="ORF">GCM10008179_27730</name>
</gene>
<reference evidence="1" key="2">
    <citation type="submission" date="2023-01" db="EMBL/GenBank/DDBJ databases">
        <authorList>
            <person name="Sun Q."/>
            <person name="Evtushenko L."/>
        </authorList>
    </citation>
    <scope>NUCLEOTIDE SEQUENCE</scope>
    <source>
        <strain evidence="1">VKM B-2347</strain>
    </source>
</reference>
<dbReference type="AlphaFoldDB" id="A0A9W6J1L1"/>
<proteinExistence type="predicted"/>
<dbReference type="EMBL" id="BSFI01000020">
    <property type="protein sequence ID" value="GLK69135.1"/>
    <property type="molecule type" value="Genomic_DNA"/>
</dbReference>
<accession>A0A9W6J1L1</accession>
<name>A0A9W6J1L1_9HYPH</name>
<evidence type="ECO:0000313" key="2">
    <source>
        <dbReference type="Proteomes" id="UP001143372"/>
    </source>
</evidence>
<protein>
    <submittedName>
        <fullName evidence="1">Uncharacterized protein</fullName>
    </submittedName>
</protein>
<organism evidence="1 2">
    <name type="scientific">Hansschlegelia plantiphila</name>
    <dbReference type="NCBI Taxonomy" id="374655"/>
    <lineage>
        <taxon>Bacteria</taxon>
        <taxon>Pseudomonadati</taxon>
        <taxon>Pseudomonadota</taxon>
        <taxon>Alphaproteobacteria</taxon>
        <taxon>Hyphomicrobiales</taxon>
        <taxon>Methylopilaceae</taxon>
        <taxon>Hansschlegelia</taxon>
    </lineage>
</organism>
<comment type="caution">
    <text evidence="1">The sequence shown here is derived from an EMBL/GenBank/DDBJ whole genome shotgun (WGS) entry which is preliminary data.</text>
</comment>
<evidence type="ECO:0000313" key="1">
    <source>
        <dbReference type="EMBL" id="GLK69135.1"/>
    </source>
</evidence>
<reference evidence="1" key="1">
    <citation type="journal article" date="2014" name="Int. J. Syst. Evol. Microbiol.">
        <title>Complete genome sequence of Corynebacterium casei LMG S-19264T (=DSM 44701T), isolated from a smear-ripened cheese.</title>
        <authorList>
            <consortium name="US DOE Joint Genome Institute (JGI-PGF)"/>
            <person name="Walter F."/>
            <person name="Albersmeier A."/>
            <person name="Kalinowski J."/>
            <person name="Ruckert C."/>
        </authorList>
    </citation>
    <scope>NUCLEOTIDE SEQUENCE</scope>
    <source>
        <strain evidence="1">VKM B-2347</strain>
    </source>
</reference>